<dbReference type="RefSeq" id="WP_340613388.1">
    <property type="nucleotide sequence ID" value="NZ_JBBNAW010000052.1"/>
</dbReference>
<gene>
    <name evidence="2" type="ORF">WLF18_24715</name>
</gene>
<evidence type="ECO:0000256" key="1">
    <source>
        <dbReference type="SAM" id="Coils"/>
    </source>
</evidence>
<dbReference type="Gene3D" id="1.10.357.10">
    <property type="entry name" value="Tetracycline Repressor, domain 2"/>
    <property type="match status" value="1"/>
</dbReference>
<sequence>MVATRKTFTMREKDLKSAILKIKHGRSKFSETSLSVAAVAREAGVSTALIYNHYPHIAESIREAKGRTKRIQQEQKKLELKNALAKCKELRSEITKLTKTISKLASINETLLIENEVLKSKIPLIKVTSILPSH</sequence>
<evidence type="ECO:0000313" key="2">
    <source>
        <dbReference type="EMBL" id="MEK2612298.1"/>
    </source>
</evidence>
<keyword evidence="1" id="KW-0175">Coiled coil</keyword>
<comment type="caution">
    <text evidence="2">The sequence shown here is derived from an EMBL/GenBank/DDBJ whole genome shotgun (WGS) entry which is preliminary data.</text>
</comment>
<dbReference type="EMBL" id="JBBNAW010000052">
    <property type="protein sequence ID" value="MEK2612298.1"/>
    <property type="molecule type" value="Genomic_DNA"/>
</dbReference>
<evidence type="ECO:0000313" key="3">
    <source>
        <dbReference type="Proteomes" id="UP001386972"/>
    </source>
</evidence>
<feature type="coiled-coil region" evidence="1">
    <location>
        <begin position="61"/>
        <end position="100"/>
    </location>
</feature>
<reference evidence="2 3" key="1">
    <citation type="submission" date="2024-03" db="EMBL/GenBank/DDBJ databases">
        <title>Screening, Identification and Application of a Plant Lactobacillus Strain.</title>
        <authorList>
            <person name="Li Y.L."/>
        </authorList>
    </citation>
    <scope>NUCLEOTIDE SEQUENCE [LARGE SCALE GENOMIC DNA]</scope>
    <source>
        <strain evidence="2 3">JDB</strain>
    </source>
</reference>
<protein>
    <submittedName>
        <fullName evidence="2">TetR/AcrR family transcriptional regulator</fullName>
    </submittedName>
</protein>
<proteinExistence type="predicted"/>
<accession>A0ABU9A8U2</accession>
<name>A0ABU9A8U2_9PSED</name>
<keyword evidence="3" id="KW-1185">Reference proteome</keyword>
<organism evidence="2 3">
    <name type="scientific">Pseudomonas shirazensis</name>
    <dbReference type="NCBI Taxonomy" id="2745494"/>
    <lineage>
        <taxon>Bacteria</taxon>
        <taxon>Pseudomonadati</taxon>
        <taxon>Pseudomonadota</taxon>
        <taxon>Gammaproteobacteria</taxon>
        <taxon>Pseudomonadales</taxon>
        <taxon>Pseudomonadaceae</taxon>
        <taxon>Pseudomonas</taxon>
    </lineage>
</organism>
<dbReference type="Proteomes" id="UP001386972">
    <property type="component" value="Unassembled WGS sequence"/>
</dbReference>